<dbReference type="InterPro" id="IPR029063">
    <property type="entry name" value="SAM-dependent_MTases_sf"/>
</dbReference>
<proteinExistence type="predicted"/>
<dbReference type="RefSeq" id="WP_244677963.1">
    <property type="nucleotide sequence ID" value="NZ_CP095046.1"/>
</dbReference>
<dbReference type="AlphaFoldDB" id="A0A8T9QAQ5"/>
<sequence length="135" mass="14422">MATADTGFDRVAPFYDPLARLVFGNALQRAQQAALAGLPAGRPRVLIIGGGSGWVLGEVLQRRPDSRVLYLEASAMMLAKSRATLLHTTPDRAAQVEFRLGTEQDLRPTSRSTCLSPSFFSTCLSPAACAPFSAP</sequence>
<dbReference type="SUPFAM" id="SSF53335">
    <property type="entry name" value="S-adenosyl-L-methionine-dependent methyltransferases"/>
    <property type="match status" value="1"/>
</dbReference>
<dbReference type="Proteomes" id="UP000831796">
    <property type="component" value="Chromosome"/>
</dbReference>
<dbReference type="GO" id="GO:0032259">
    <property type="term" value="P:methylation"/>
    <property type="evidence" value="ECO:0007669"/>
    <property type="project" value="UniProtKB-KW"/>
</dbReference>
<dbReference type="EMBL" id="CP095046">
    <property type="protein sequence ID" value="UOQ74624.1"/>
    <property type="molecule type" value="Genomic_DNA"/>
</dbReference>
<dbReference type="InterPro" id="IPR030373">
    <property type="entry name" value="PABS_CS"/>
</dbReference>
<name>A0A8T9QAQ5_9BACT</name>
<dbReference type="GO" id="GO:0008168">
    <property type="term" value="F:methyltransferase activity"/>
    <property type="evidence" value="ECO:0007669"/>
    <property type="project" value="UniProtKB-KW"/>
</dbReference>
<keyword evidence="2" id="KW-1185">Reference proteome</keyword>
<dbReference type="KEGG" id="hcu:MUN79_12580"/>
<organism evidence="1 2">
    <name type="scientific">Hymenobacter cellulosilyticus</name>
    <dbReference type="NCBI Taxonomy" id="2932248"/>
    <lineage>
        <taxon>Bacteria</taxon>
        <taxon>Pseudomonadati</taxon>
        <taxon>Bacteroidota</taxon>
        <taxon>Cytophagia</taxon>
        <taxon>Cytophagales</taxon>
        <taxon>Hymenobacteraceae</taxon>
        <taxon>Hymenobacter</taxon>
    </lineage>
</organism>
<dbReference type="PROSITE" id="PS01330">
    <property type="entry name" value="PABS_1"/>
    <property type="match status" value="1"/>
</dbReference>
<reference evidence="1" key="1">
    <citation type="submission" date="2022-04" db="EMBL/GenBank/DDBJ databases">
        <title>Hymenobacter sp. isolated from the air.</title>
        <authorList>
            <person name="Won M."/>
            <person name="Lee C.-M."/>
            <person name="Woen H.-Y."/>
            <person name="Kwon S.-W."/>
        </authorList>
    </citation>
    <scope>NUCLEOTIDE SEQUENCE</scope>
    <source>
        <strain evidence="1">5116S-3</strain>
    </source>
</reference>
<keyword evidence="1" id="KW-0489">Methyltransferase</keyword>
<evidence type="ECO:0000313" key="2">
    <source>
        <dbReference type="Proteomes" id="UP000831796"/>
    </source>
</evidence>
<protein>
    <submittedName>
        <fullName evidence="1">Class I SAM-dependent methyltransferase</fullName>
    </submittedName>
</protein>
<gene>
    <name evidence="1" type="ORF">MUN79_12580</name>
</gene>
<accession>A0A8T9QAQ5</accession>
<keyword evidence="1" id="KW-0808">Transferase</keyword>
<dbReference type="Gene3D" id="3.40.50.150">
    <property type="entry name" value="Vaccinia Virus protein VP39"/>
    <property type="match status" value="1"/>
</dbReference>
<evidence type="ECO:0000313" key="1">
    <source>
        <dbReference type="EMBL" id="UOQ74624.1"/>
    </source>
</evidence>